<dbReference type="EMBL" id="JAEQNB010000001">
    <property type="protein sequence ID" value="MBL0385553.1"/>
    <property type="molecule type" value="Genomic_DNA"/>
</dbReference>
<proteinExistence type="predicted"/>
<feature type="domain" description="TniQ" evidence="1">
    <location>
        <begin position="4"/>
        <end position="161"/>
    </location>
</feature>
<keyword evidence="4" id="KW-1185">Reference proteome</keyword>
<gene>
    <name evidence="3" type="ORF">JJB07_02725</name>
</gene>
<dbReference type="Proteomes" id="UP000602284">
    <property type="component" value="Unassembled WGS sequence"/>
</dbReference>
<evidence type="ECO:0000259" key="1">
    <source>
        <dbReference type="Pfam" id="PF06527"/>
    </source>
</evidence>
<dbReference type="Pfam" id="PF06527">
    <property type="entry name" value="TniQ"/>
    <property type="match status" value="1"/>
</dbReference>
<dbReference type="InterPro" id="IPR032750">
    <property type="entry name" value="TnsD_C"/>
</dbReference>
<name>A0ABS1J5J9_9BACL</name>
<reference evidence="3 4" key="1">
    <citation type="submission" date="2021-01" db="EMBL/GenBank/DDBJ databases">
        <title>Tumebacillus sp. strain ITR2 16S ribosomal RNA gene Genome sequencing and assembly.</title>
        <authorList>
            <person name="Kang M."/>
        </authorList>
    </citation>
    <scope>NUCLEOTIDE SEQUENCE [LARGE SCALE GENOMIC DNA]</scope>
    <source>
        <strain evidence="3 4">ITR2</strain>
    </source>
</reference>
<comment type="caution">
    <text evidence="3">The sequence shown here is derived from an EMBL/GenBank/DDBJ whole genome shotgun (WGS) entry which is preliminary data.</text>
</comment>
<evidence type="ECO:0000313" key="3">
    <source>
        <dbReference type="EMBL" id="MBL0385553.1"/>
    </source>
</evidence>
<protein>
    <submittedName>
        <fullName evidence="3">TnsD family transposase</fullName>
    </submittedName>
</protein>
<dbReference type="RefSeq" id="WP_201630902.1">
    <property type="nucleotide sequence ID" value="NZ_JAEQNB010000001.1"/>
</dbReference>
<evidence type="ECO:0000259" key="2">
    <source>
        <dbReference type="Pfam" id="PF15978"/>
    </source>
</evidence>
<sequence length="623" mass="72536">MLGFFPQLYPDELLYSWFARYHLYCNNASPKQTMIDLYGDEKQLAVPDLPTNLEEINGRVRHFIKQTADDWISQHTFFRFYTSFALPEFRARAQETMRTNARDSSLHMLTGVMASTFKDKKYFEYCAICAEEDLKTHGEMYWHLPHQLPGVLVCTKHGVPLRKSLAPFRPDNRHHYVAATRETCPSLAPIISYDPKTMEHLQEISLEAERLVQRDYTFDREAIRQTYLVLLQKQELARGKSHVYQRKLAEQFRAFYGDECLRILQSEVSMEGENSWLRAITRKHRRAFHPIRHLLLIRFLGETLESISSQIHTPYNPFGDSPYPCLNHAADHFRESIVSDLKITRCTDTGKPVGTFTCNCGFQYSRRGPDLIETDRFRIGRIKEFGPVWQSRLEKLIHVEKLSYRAAARMLGVDPNTVIKYSKQSIPSVMVEPSKPCDLLEIKQKQWVDLRTRYPHAGTTQLRKEDNALYSWLYRNCRDWLAANSPMPTDSNQSKARIDWGARDLRLSKQIHKAAQQLRQETPPIRITLHGIARRVRSKALIEQHLDKLPETKKALTKLSESKDAFHVRRIHWAVQKIREAGEELVEWLILRVAAIRQPLSLAVEQEIHNAMIDPAFAERSAL</sequence>
<organism evidence="3 4">
    <name type="scientific">Tumebacillus amylolyticus</name>
    <dbReference type="NCBI Taxonomy" id="2801339"/>
    <lineage>
        <taxon>Bacteria</taxon>
        <taxon>Bacillati</taxon>
        <taxon>Bacillota</taxon>
        <taxon>Bacilli</taxon>
        <taxon>Bacillales</taxon>
        <taxon>Alicyclobacillaceae</taxon>
        <taxon>Tumebacillus</taxon>
    </lineage>
</organism>
<feature type="domain" description="Transposon Tn7 transposition protein TnsD C-terminal" evidence="2">
    <location>
        <begin position="208"/>
        <end position="556"/>
    </location>
</feature>
<accession>A0ABS1J5J9</accession>
<dbReference type="Pfam" id="PF15978">
    <property type="entry name" value="TnsD"/>
    <property type="match status" value="1"/>
</dbReference>
<dbReference type="InterPro" id="IPR009492">
    <property type="entry name" value="TniQ"/>
</dbReference>
<evidence type="ECO:0000313" key="4">
    <source>
        <dbReference type="Proteomes" id="UP000602284"/>
    </source>
</evidence>